<dbReference type="Proteomes" id="UP000265962">
    <property type="component" value="Unassembled WGS sequence"/>
</dbReference>
<dbReference type="FunFam" id="3.30.70.260:FF:000012">
    <property type="entry name" value="Prephenate dehydratase"/>
    <property type="match status" value="1"/>
</dbReference>
<evidence type="ECO:0000256" key="1">
    <source>
        <dbReference type="ARBA" id="ARBA00004741"/>
    </source>
</evidence>
<dbReference type="GO" id="GO:0004664">
    <property type="term" value="F:prephenate dehydratase activity"/>
    <property type="evidence" value="ECO:0007669"/>
    <property type="project" value="UniProtKB-EC"/>
</dbReference>
<dbReference type="InterPro" id="IPR008242">
    <property type="entry name" value="Chor_mutase/pphenate_deHydtase"/>
</dbReference>
<evidence type="ECO:0000256" key="9">
    <source>
        <dbReference type="PIRSR" id="PIRSR001500-2"/>
    </source>
</evidence>
<protein>
    <recommendedName>
        <fullName evidence="3">Prephenate dehydratase</fullName>
        <ecNumber evidence="2">4.2.1.51</ecNumber>
    </recommendedName>
</protein>
<dbReference type="NCBIfam" id="NF008865">
    <property type="entry name" value="PRK11898.1"/>
    <property type="match status" value="1"/>
</dbReference>
<organism evidence="12 13">
    <name type="scientific">Propionibacterium ruminifibrarum</name>
    <dbReference type="NCBI Taxonomy" id="1962131"/>
    <lineage>
        <taxon>Bacteria</taxon>
        <taxon>Bacillati</taxon>
        <taxon>Actinomycetota</taxon>
        <taxon>Actinomycetes</taxon>
        <taxon>Propionibacteriales</taxon>
        <taxon>Propionibacteriaceae</taxon>
        <taxon>Propionibacterium</taxon>
    </lineage>
</organism>
<evidence type="ECO:0000259" key="10">
    <source>
        <dbReference type="PROSITE" id="PS51171"/>
    </source>
</evidence>
<evidence type="ECO:0000259" key="11">
    <source>
        <dbReference type="PROSITE" id="PS51671"/>
    </source>
</evidence>
<keyword evidence="7 12" id="KW-0456">Lyase</keyword>
<dbReference type="PIRSF" id="PIRSF001500">
    <property type="entry name" value="Chor_mut_pdt_Ppr"/>
    <property type="match status" value="1"/>
</dbReference>
<gene>
    <name evidence="12" type="ORF">PROPJV5_0763</name>
</gene>
<comment type="catalytic activity">
    <reaction evidence="8">
        <text>prephenate + H(+) = 3-phenylpyruvate + CO2 + H2O</text>
        <dbReference type="Rhea" id="RHEA:21648"/>
        <dbReference type="ChEBI" id="CHEBI:15377"/>
        <dbReference type="ChEBI" id="CHEBI:15378"/>
        <dbReference type="ChEBI" id="CHEBI:16526"/>
        <dbReference type="ChEBI" id="CHEBI:18005"/>
        <dbReference type="ChEBI" id="CHEBI:29934"/>
        <dbReference type="EC" id="4.2.1.51"/>
    </reaction>
</comment>
<dbReference type="CDD" id="cd13632">
    <property type="entry name" value="PBP2_Aa-PDT_like"/>
    <property type="match status" value="1"/>
</dbReference>
<keyword evidence="5" id="KW-0057">Aromatic amino acid biosynthesis</keyword>
<dbReference type="GO" id="GO:0005737">
    <property type="term" value="C:cytoplasm"/>
    <property type="evidence" value="ECO:0007669"/>
    <property type="project" value="TreeGrafter"/>
</dbReference>
<comment type="pathway">
    <text evidence="1">Amino-acid biosynthesis; L-phenylalanine biosynthesis; phenylpyruvate from prephenate: step 1/1.</text>
</comment>
<evidence type="ECO:0000256" key="2">
    <source>
        <dbReference type="ARBA" id="ARBA00013147"/>
    </source>
</evidence>
<name>A0A375HZM8_9ACTN</name>
<dbReference type="FunFam" id="3.40.190.10:FF:000064">
    <property type="entry name" value="Prephenate dehydratase"/>
    <property type="match status" value="1"/>
</dbReference>
<dbReference type="GO" id="GO:0009094">
    <property type="term" value="P:L-phenylalanine biosynthetic process"/>
    <property type="evidence" value="ECO:0007669"/>
    <property type="project" value="UniProtKB-UniPathway"/>
</dbReference>
<sequence>MLGYFGPQGTFTHQALLSYSEDDAVPFRTVAQALDAVRAGEVEAAMVPIENSVEGGVSATLDNLADPDAAPLQIIHEVLVNVRFNLCVRPGTRMGQIRRLITHPHAAAQVRDWLAANLPDVEVIERGSTAGAAKAVADPDSGLDAAVCAPVAGQMYGLEAVATDIADNGAAVTRFILVARPGQAPAPTGADKTTLVAYIQQDEPGALLAILQQLAVRGVNLCRIESRPTKTVLGNYCFSMDAEGHMADARMAEALMGLKRVCKQVVFLGSYPRADKVRPVLRAGTANTDYAAASEWFAGLEATMIDTAAGSTSALK</sequence>
<dbReference type="InterPro" id="IPR045865">
    <property type="entry name" value="ACT-like_dom_sf"/>
</dbReference>
<feature type="domain" description="Prephenate dehydratase" evidence="10">
    <location>
        <begin position="1"/>
        <end position="180"/>
    </location>
</feature>
<accession>A0A375HZM8</accession>
<dbReference type="SUPFAM" id="SSF53850">
    <property type="entry name" value="Periplasmic binding protein-like II"/>
    <property type="match status" value="1"/>
</dbReference>
<dbReference type="InterPro" id="IPR002912">
    <property type="entry name" value="ACT_dom"/>
</dbReference>
<dbReference type="Gene3D" id="3.40.190.10">
    <property type="entry name" value="Periplasmic binding protein-like II"/>
    <property type="match status" value="2"/>
</dbReference>
<keyword evidence="4" id="KW-0028">Amino-acid biosynthesis</keyword>
<keyword evidence="6" id="KW-0584">Phenylalanine biosynthesis</keyword>
<dbReference type="UniPathway" id="UPA00121">
    <property type="reaction ID" value="UER00345"/>
</dbReference>
<evidence type="ECO:0000313" key="13">
    <source>
        <dbReference type="Proteomes" id="UP000265962"/>
    </source>
</evidence>
<dbReference type="AlphaFoldDB" id="A0A375HZM8"/>
<dbReference type="SUPFAM" id="SSF55021">
    <property type="entry name" value="ACT-like"/>
    <property type="match status" value="1"/>
</dbReference>
<dbReference type="InterPro" id="IPR001086">
    <property type="entry name" value="Preph_deHydtase"/>
</dbReference>
<dbReference type="OrthoDB" id="9802281at2"/>
<dbReference type="PROSITE" id="PS51171">
    <property type="entry name" value="PREPHENATE_DEHYDR_3"/>
    <property type="match status" value="1"/>
</dbReference>
<feature type="site" description="Essential for prephenate dehydratase activity" evidence="9">
    <location>
        <position position="173"/>
    </location>
</feature>
<dbReference type="PROSITE" id="PS00857">
    <property type="entry name" value="PREPHENATE_DEHYDR_1"/>
    <property type="match status" value="1"/>
</dbReference>
<evidence type="ECO:0000256" key="7">
    <source>
        <dbReference type="ARBA" id="ARBA00023239"/>
    </source>
</evidence>
<dbReference type="CDD" id="cd04905">
    <property type="entry name" value="ACT_CM-PDT"/>
    <property type="match status" value="1"/>
</dbReference>
<keyword evidence="13" id="KW-1185">Reference proteome</keyword>
<dbReference type="Gene3D" id="3.30.70.260">
    <property type="match status" value="1"/>
</dbReference>
<evidence type="ECO:0000256" key="8">
    <source>
        <dbReference type="ARBA" id="ARBA00047848"/>
    </source>
</evidence>
<evidence type="ECO:0000256" key="6">
    <source>
        <dbReference type="ARBA" id="ARBA00023222"/>
    </source>
</evidence>
<proteinExistence type="predicted"/>
<dbReference type="PANTHER" id="PTHR21022:SF19">
    <property type="entry name" value="PREPHENATE DEHYDRATASE-RELATED"/>
    <property type="match status" value="1"/>
</dbReference>
<dbReference type="EMBL" id="OMOH01000003">
    <property type="protein sequence ID" value="SPF67815.1"/>
    <property type="molecule type" value="Genomic_DNA"/>
</dbReference>
<dbReference type="Pfam" id="PF00800">
    <property type="entry name" value="PDT"/>
    <property type="match status" value="1"/>
</dbReference>
<evidence type="ECO:0000256" key="4">
    <source>
        <dbReference type="ARBA" id="ARBA00022605"/>
    </source>
</evidence>
<reference evidence="13" key="1">
    <citation type="submission" date="2018-02" db="EMBL/GenBank/DDBJ databases">
        <authorList>
            <person name="Hornung B."/>
        </authorList>
    </citation>
    <scope>NUCLEOTIDE SEQUENCE [LARGE SCALE GENOMIC DNA]</scope>
</reference>
<evidence type="ECO:0000256" key="5">
    <source>
        <dbReference type="ARBA" id="ARBA00023141"/>
    </source>
</evidence>
<dbReference type="RefSeq" id="WP_119715290.1">
    <property type="nucleotide sequence ID" value="NZ_OMOH01000003.1"/>
</dbReference>
<dbReference type="PANTHER" id="PTHR21022">
    <property type="entry name" value="PREPHENATE DEHYDRATASE P PROTEIN"/>
    <property type="match status" value="1"/>
</dbReference>
<evidence type="ECO:0000256" key="3">
    <source>
        <dbReference type="ARBA" id="ARBA00021872"/>
    </source>
</evidence>
<dbReference type="PROSITE" id="PS51671">
    <property type="entry name" value="ACT"/>
    <property type="match status" value="1"/>
</dbReference>
<feature type="domain" description="ACT" evidence="11">
    <location>
        <begin position="195"/>
        <end position="282"/>
    </location>
</feature>
<dbReference type="InterPro" id="IPR018528">
    <property type="entry name" value="Preph_deHydtase_CS"/>
</dbReference>
<dbReference type="EC" id="4.2.1.51" evidence="2"/>
<evidence type="ECO:0000313" key="12">
    <source>
        <dbReference type="EMBL" id="SPF67815.1"/>
    </source>
</evidence>